<feature type="compositionally biased region" description="Polar residues" evidence="1">
    <location>
        <begin position="380"/>
        <end position="391"/>
    </location>
</feature>
<dbReference type="VEuPathDB" id="FungiDB:BD410DRAFT_169998"/>
<feature type="compositionally biased region" description="Polar residues" evidence="1">
    <location>
        <begin position="497"/>
        <end position="506"/>
    </location>
</feature>
<organism evidence="3 4">
    <name type="scientific">Rickenella mellea</name>
    <dbReference type="NCBI Taxonomy" id="50990"/>
    <lineage>
        <taxon>Eukaryota</taxon>
        <taxon>Fungi</taxon>
        <taxon>Dikarya</taxon>
        <taxon>Basidiomycota</taxon>
        <taxon>Agaricomycotina</taxon>
        <taxon>Agaricomycetes</taxon>
        <taxon>Hymenochaetales</taxon>
        <taxon>Rickenellaceae</taxon>
        <taxon>Rickenella</taxon>
    </lineage>
</organism>
<gene>
    <name evidence="3" type="ORF">BD410DRAFT_169998</name>
</gene>
<dbReference type="EMBL" id="ML170171">
    <property type="protein sequence ID" value="TDL23147.1"/>
    <property type="molecule type" value="Genomic_DNA"/>
</dbReference>
<name>A0A4Y7Q670_9AGAM</name>
<feature type="compositionally biased region" description="Gly residues" evidence="1">
    <location>
        <begin position="431"/>
        <end position="440"/>
    </location>
</feature>
<feature type="compositionally biased region" description="Low complexity" evidence="1">
    <location>
        <begin position="546"/>
        <end position="562"/>
    </location>
</feature>
<reference evidence="3 4" key="1">
    <citation type="submission" date="2018-06" db="EMBL/GenBank/DDBJ databases">
        <title>A transcriptomic atlas of mushroom development highlights an independent origin of complex multicellularity.</title>
        <authorList>
            <consortium name="DOE Joint Genome Institute"/>
            <person name="Krizsan K."/>
            <person name="Almasi E."/>
            <person name="Merenyi Z."/>
            <person name="Sahu N."/>
            <person name="Viragh M."/>
            <person name="Koszo T."/>
            <person name="Mondo S."/>
            <person name="Kiss B."/>
            <person name="Balint B."/>
            <person name="Kues U."/>
            <person name="Barry K."/>
            <person name="Hegedus J.C."/>
            <person name="Henrissat B."/>
            <person name="Johnson J."/>
            <person name="Lipzen A."/>
            <person name="Ohm R."/>
            <person name="Nagy I."/>
            <person name="Pangilinan J."/>
            <person name="Yan J."/>
            <person name="Xiong Y."/>
            <person name="Grigoriev I.V."/>
            <person name="Hibbett D.S."/>
            <person name="Nagy L.G."/>
        </authorList>
    </citation>
    <scope>NUCLEOTIDE SEQUENCE [LARGE SCALE GENOMIC DNA]</scope>
    <source>
        <strain evidence="3 4">SZMC22713</strain>
    </source>
</reference>
<feature type="compositionally biased region" description="Polar residues" evidence="1">
    <location>
        <begin position="411"/>
        <end position="422"/>
    </location>
</feature>
<feature type="transmembrane region" description="Helical" evidence="2">
    <location>
        <begin position="185"/>
        <end position="205"/>
    </location>
</feature>
<proteinExistence type="predicted"/>
<dbReference type="AlphaFoldDB" id="A0A4Y7Q670"/>
<feature type="transmembrane region" description="Helical" evidence="2">
    <location>
        <begin position="65"/>
        <end position="88"/>
    </location>
</feature>
<evidence type="ECO:0000256" key="2">
    <source>
        <dbReference type="SAM" id="Phobius"/>
    </source>
</evidence>
<protein>
    <recommendedName>
        <fullName evidence="5">Transmembrane protein</fullName>
    </recommendedName>
</protein>
<feature type="transmembrane region" description="Helical" evidence="2">
    <location>
        <begin position="26"/>
        <end position="44"/>
    </location>
</feature>
<feature type="region of interest" description="Disordered" evidence="1">
    <location>
        <begin position="376"/>
        <end position="451"/>
    </location>
</feature>
<evidence type="ECO:0000313" key="4">
    <source>
        <dbReference type="Proteomes" id="UP000294933"/>
    </source>
</evidence>
<dbReference type="PANTHER" id="PTHR38848">
    <property type="entry name" value="G-PROTEIN COUPLED RECEPTORS FAMILY 3 PROFILE DOMAIN-CONTAINING PROTEIN"/>
    <property type="match status" value="1"/>
</dbReference>
<sequence length="570" mass="62129">MATLHPYTHDPGAGPYVIFPTHAHQILSNCIHIIGTSVISYCFARRTETEFLWTKQGWQNISWTKLLVILLFLDSWFFLAFSGILVNGVGLSYSVMVCNLGIYACIVFYAGSKALIYIFLVERVWIVWSAGNTMTRRQSPVYQICATIVAIYIAIFVLMIVGRVVSLRQDGTCVIGLRPYASVTLLTYDLFVNVFLTSMFIWPLYRENLMNARLRSVAWRTMFAAAAALTTSSVNMAILTALHGKQLGWVCLASCAADVTLNALVLYWVTAGGHRESIPRNLSLPALVVPVSFVRVPDNCVPAKSPASPPPRLDTGDALHQGAAHDYGHGRFGRPMYASGVDSLYDELPTPDTIAMTGFREVLPTDDERHRLYGCDRAEQSTPSGTESGTYQDPLEQTVGKARSSRAKSLRQASVASLQSPSAGKVPSGSRGAGASGSGEQGWPSLPRRKTSRIMRAVRSVLGLWNPAKESPDMHEISGGVNVRTTTSVHHDDDAQQTHPPLSRSTVVEDRGTGKRNADVSDTCERTPVDDLENALSTIPPPSAPSPSSSHTPSHPHSSSSSNERTRTLP</sequence>
<feature type="transmembrane region" description="Helical" evidence="2">
    <location>
        <begin position="217"/>
        <end position="241"/>
    </location>
</feature>
<dbReference type="Proteomes" id="UP000294933">
    <property type="component" value="Unassembled WGS sequence"/>
</dbReference>
<feature type="transmembrane region" description="Helical" evidence="2">
    <location>
        <begin position="141"/>
        <end position="165"/>
    </location>
</feature>
<evidence type="ECO:0008006" key="5">
    <source>
        <dbReference type="Google" id="ProtNLM"/>
    </source>
</evidence>
<feature type="transmembrane region" description="Helical" evidence="2">
    <location>
        <begin position="100"/>
        <end position="120"/>
    </location>
</feature>
<evidence type="ECO:0000256" key="1">
    <source>
        <dbReference type="SAM" id="MobiDB-lite"/>
    </source>
</evidence>
<feature type="compositionally biased region" description="Basic and acidic residues" evidence="1">
    <location>
        <begin position="507"/>
        <end position="529"/>
    </location>
</feature>
<dbReference type="PANTHER" id="PTHR38848:SF3">
    <property type="entry name" value="G-PROTEIN COUPLED RECEPTORS FAMILY 3 PROFILE DOMAIN-CONTAINING PROTEIN"/>
    <property type="match status" value="1"/>
</dbReference>
<keyword evidence="4" id="KW-1185">Reference proteome</keyword>
<accession>A0A4Y7Q670</accession>
<feature type="region of interest" description="Disordered" evidence="1">
    <location>
        <begin position="489"/>
        <end position="570"/>
    </location>
</feature>
<dbReference type="OrthoDB" id="3210850at2759"/>
<keyword evidence="2" id="KW-0472">Membrane</keyword>
<evidence type="ECO:0000313" key="3">
    <source>
        <dbReference type="EMBL" id="TDL23147.1"/>
    </source>
</evidence>
<keyword evidence="2" id="KW-0812">Transmembrane</keyword>
<keyword evidence="2" id="KW-1133">Transmembrane helix</keyword>